<dbReference type="AlphaFoldDB" id="A0A0S4IU61"/>
<dbReference type="OrthoDB" id="266332at2759"/>
<feature type="compositionally biased region" description="Low complexity" evidence="1">
    <location>
        <begin position="69"/>
        <end position="89"/>
    </location>
</feature>
<evidence type="ECO:0000313" key="2">
    <source>
        <dbReference type="EMBL" id="CUF85363.1"/>
    </source>
</evidence>
<dbReference type="VEuPathDB" id="TriTrypDB:BSAL_66475"/>
<gene>
    <name evidence="2" type="ORF">BSAL_66475</name>
</gene>
<feature type="region of interest" description="Disordered" evidence="1">
    <location>
        <begin position="165"/>
        <end position="209"/>
    </location>
</feature>
<feature type="compositionally biased region" description="Polar residues" evidence="1">
    <location>
        <begin position="91"/>
        <end position="112"/>
    </location>
</feature>
<protein>
    <submittedName>
        <fullName evidence="2">Uncharacterized protein</fullName>
    </submittedName>
</protein>
<evidence type="ECO:0000313" key="3">
    <source>
        <dbReference type="Proteomes" id="UP000051952"/>
    </source>
</evidence>
<accession>A0A0S4IU61</accession>
<evidence type="ECO:0000256" key="1">
    <source>
        <dbReference type="SAM" id="MobiDB-lite"/>
    </source>
</evidence>
<proteinExistence type="predicted"/>
<feature type="compositionally biased region" description="Acidic residues" evidence="1">
    <location>
        <begin position="558"/>
        <end position="579"/>
    </location>
</feature>
<reference evidence="3" key="1">
    <citation type="submission" date="2015-09" db="EMBL/GenBank/DDBJ databases">
        <authorList>
            <consortium name="Pathogen Informatics"/>
        </authorList>
    </citation>
    <scope>NUCLEOTIDE SEQUENCE [LARGE SCALE GENOMIC DNA]</scope>
    <source>
        <strain evidence="3">Lake Konstanz</strain>
    </source>
</reference>
<feature type="compositionally biased region" description="Basic and acidic residues" evidence="1">
    <location>
        <begin position="387"/>
        <end position="396"/>
    </location>
</feature>
<feature type="region of interest" description="Disordered" evidence="1">
    <location>
        <begin position="17"/>
        <end position="133"/>
    </location>
</feature>
<name>A0A0S4IU61_BODSA</name>
<feature type="compositionally biased region" description="Polar residues" evidence="1">
    <location>
        <begin position="180"/>
        <end position="192"/>
    </location>
</feature>
<feature type="compositionally biased region" description="Basic and acidic residues" evidence="1">
    <location>
        <begin position="17"/>
        <end position="34"/>
    </location>
</feature>
<organism evidence="2 3">
    <name type="scientific">Bodo saltans</name>
    <name type="common">Flagellated protozoan</name>
    <dbReference type="NCBI Taxonomy" id="75058"/>
    <lineage>
        <taxon>Eukaryota</taxon>
        <taxon>Discoba</taxon>
        <taxon>Euglenozoa</taxon>
        <taxon>Kinetoplastea</taxon>
        <taxon>Metakinetoplastina</taxon>
        <taxon>Eubodonida</taxon>
        <taxon>Bodonidae</taxon>
        <taxon>Bodo</taxon>
    </lineage>
</organism>
<keyword evidence="3" id="KW-1185">Reference proteome</keyword>
<feature type="region of interest" description="Disordered" evidence="1">
    <location>
        <begin position="252"/>
        <end position="427"/>
    </location>
</feature>
<dbReference type="Proteomes" id="UP000051952">
    <property type="component" value="Unassembled WGS sequence"/>
</dbReference>
<feature type="compositionally biased region" description="Low complexity" evidence="1">
    <location>
        <begin position="252"/>
        <end position="269"/>
    </location>
</feature>
<feature type="compositionally biased region" description="Polar residues" evidence="1">
    <location>
        <begin position="270"/>
        <end position="293"/>
    </location>
</feature>
<dbReference type="EMBL" id="CYKH01000420">
    <property type="protein sequence ID" value="CUF85363.1"/>
    <property type="molecule type" value="Genomic_DNA"/>
</dbReference>
<feature type="region of interest" description="Disordered" evidence="1">
    <location>
        <begin position="526"/>
        <end position="579"/>
    </location>
</feature>
<sequence length="579" mass="64655">MSDAYYARPVTVTDERMQEAVEKQAKQRALREALDTQIHSRGGEAQRPSGLTRAQQKRIELQQLQSERQQTSNFQQQPQQYQSNSLPPNFAFSSSISMGPGGQQQRTYDFQANNNNIVGRGGNGYDSNSLPPGILSNMTSPTAVRASLQAPNFAIAEVYAQQQMRHDGGGLHAPSHELSVPQSPRQNNSSPHEPQYPKSNGGVAGSAYHKPLTTSDMIRQPQQQLNPSVEWGGGGAGENVRQILRMAQQLTDDPPTPIQQQQQQQNTRQSAFSNPTNTRASQQVAQQEPQRSAGTPLARGAPLKREKSRERVQESRVETLQKELQTRQSEMQKMREKERGWEDQVKQLKQELKNARQKERDLSKIVQDRPQRAETAPNSGSISKLAPIDDPRRNGGERPTAPVIRTKGGAGPSQIDVRASQPQQPTRKDFNNAKVFQNETFRPITAPLEPIDDVIRSSAGHQHLPPLPDSLKMASFNTRKIAFGLMQAPNGGTPIPLSYQQLCEFVKSQVVTQAQADALWQLFRGEEEIPKKPSPPLGTRPKDPSVRRNVPSSPTYETYDDLEDDEDDDREPSYYEDDE</sequence>
<feature type="compositionally biased region" description="Basic and acidic residues" evidence="1">
    <location>
        <begin position="303"/>
        <end position="372"/>
    </location>
</feature>